<reference evidence="5 6" key="1">
    <citation type="submission" date="2017-11" db="EMBL/GenBank/DDBJ databases">
        <title>Evolution of Phototrophy in the Chloroflexi Phylum Driven by Horizontal Gene Transfer.</title>
        <authorList>
            <person name="Ward L.M."/>
            <person name="Hemp J."/>
            <person name="Shih P.M."/>
            <person name="Mcglynn S.E."/>
            <person name="Fischer W."/>
        </authorList>
    </citation>
    <scope>NUCLEOTIDE SEQUENCE [LARGE SCALE GENOMIC DNA]</scope>
    <source>
        <strain evidence="5">JP3_7</strain>
    </source>
</reference>
<gene>
    <name evidence="5" type="ORF">CUN48_13045</name>
</gene>
<organism evidence="5 6">
    <name type="scientific">Candidatus Thermofonsia Clade 3 bacterium</name>
    <dbReference type="NCBI Taxonomy" id="2364212"/>
    <lineage>
        <taxon>Bacteria</taxon>
        <taxon>Bacillati</taxon>
        <taxon>Chloroflexota</taxon>
        <taxon>Candidatus Thermofontia</taxon>
        <taxon>Candidatus Thermofonsia Clade 3</taxon>
    </lineage>
</organism>
<dbReference type="GO" id="GO:0008270">
    <property type="term" value="F:zinc ion binding"/>
    <property type="evidence" value="ECO:0007669"/>
    <property type="project" value="UniProtKB-KW"/>
</dbReference>
<keyword evidence="1" id="KW-0479">Metal-binding</keyword>
<evidence type="ECO:0000256" key="2">
    <source>
        <dbReference type="ARBA" id="ARBA00022771"/>
    </source>
</evidence>
<evidence type="ECO:0000259" key="4">
    <source>
        <dbReference type="Pfam" id="PF01258"/>
    </source>
</evidence>
<evidence type="ECO:0000313" key="5">
    <source>
        <dbReference type="EMBL" id="PJF46584.1"/>
    </source>
</evidence>
<dbReference type="Proteomes" id="UP000230790">
    <property type="component" value="Unassembled WGS sequence"/>
</dbReference>
<dbReference type="AlphaFoldDB" id="A0A2M8Q9X8"/>
<keyword evidence="2" id="KW-0863">Zinc-finger</keyword>
<dbReference type="Pfam" id="PF01258">
    <property type="entry name" value="zf-dskA_traR"/>
    <property type="match status" value="1"/>
</dbReference>
<sequence>MPDDALLAWAWVRLQVSVNALISRPGVRVTCDRCGEEIINERERWVNGARLCAHCAGDSYFVALDADSIVQRAGASVAQYVGALGGKVPAD</sequence>
<name>A0A2M8Q9X8_9CHLR</name>
<evidence type="ECO:0000313" key="6">
    <source>
        <dbReference type="Proteomes" id="UP000230790"/>
    </source>
</evidence>
<evidence type="ECO:0000256" key="1">
    <source>
        <dbReference type="ARBA" id="ARBA00022723"/>
    </source>
</evidence>
<dbReference type="InterPro" id="IPR000962">
    <property type="entry name" value="Znf_DskA_TraR"/>
</dbReference>
<comment type="caution">
    <text evidence="5">The sequence shown here is derived from an EMBL/GenBank/DDBJ whole genome shotgun (WGS) entry which is preliminary data.</text>
</comment>
<accession>A0A2M8Q9X8</accession>
<protein>
    <recommendedName>
        <fullName evidence="4">Zinc finger DksA/TraR C4-type domain-containing protein</fullName>
    </recommendedName>
</protein>
<feature type="domain" description="Zinc finger DksA/TraR C4-type" evidence="4">
    <location>
        <begin position="30"/>
        <end position="60"/>
    </location>
</feature>
<keyword evidence="3" id="KW-0862">Zinc</keyword>
<proteinExistence type="predicted"/>
<evidence type="ECO:0000256" key="3">
    <source>
        <dbReference type="ARBA" id="ARBA00022833"/>
    </source>
</evidence>
<dbReference type="EMBL" id="PGTN01000132">
    <property type="protein sequence ID" value="PJF46584.1"/>
    <property type="molecule type" value="Genomic_DNA"/>
</dbReference>